<proteinExistence type="predicted"/>
<organism evidence="2 3">
    <name type="scientific">Massilia niabensis</name>
    <dbReference type="NCBI Taxonomy" id="544910"/>
    <lineage>
        <taxon>Bacteria</taxon>
        <taxon>Pseudomonadati</taxon>
        <taxon>Pseudomonadota</taxon>
        <taxon>Betaproteobacteria</taxon>
        <taxon>Burkholderiales</taxon>
        <taxon>Oxalobacteraceae</taxon>
        <taxon>Telluria group</taxon>
        <taxon>Massilia</taxon>
    </lineage>
</organism>
<name>A0ABW0KZE4_9BURK</name>
<accession>A0ABW0KZE4</accession>
<comment type="caution">
    <text evidence="2">The sequence shown here is derived from an EMBL/GenBank/DDBJ whole genome shotgun (WGS) entry which is preliminary data.</text>
</comment>
<evidence type="ECO:0000256" key="1">
    <source>
        <dbReference type="SAM" id="SignalP"/>
    </source>
</evidence>
<evidence type="ECO:0008006" key="4">
    <source>
        <dbReference type="Google" id="ProtNLM"/>
    </source>
</evidence>
<dbReference type="EMBL" id="JBHSMU010000003">
    <property type="protein sequence ID" value="MFC5458560.1"/>
    <property type="molecule type" value="Genomic_DNA"/>
</dbReference>
<evidence type="ECO:0000313" key="2">
    <source>
        <dbReference type="EMBL" id="MFC5458560.1"/>
    </source>
</evidence>
<sequence>MMKPFAAACLSLALLLAAPQPALAQDAAGKQEIERVIETFRKAIIDKDQDTFLKLFLKEDITWAGVTTDASIERLYATRPDPKLPRPKKSFSSSPRKFIDMIVKEKVRMEETFSNVRIDSDGEVAQVWFDYSFMFGDYRENWGKESWQMVRTESGWKIAAVVWSQEMNPVPPAKAPAP</sequence>
<protein>
    <recommendedName>
        <fullName evidence="4">Nuclear transport factor 2 family protein</fullName>
    </recommendedName>
</protein>
<feature type="signal peptide" evidence="1">
    <location>
        <begin position="1"/>
        <end position="24"/>
    </location>
</feature>
<gene>
    <name evidence="2" type="ORF">ACFPN5_01895</name>
</gene>
<evidence type="ECO:0000313" key="3">
    <source>
        <dbReference type="Proteomes" id="UP001596050"/>
    </source>
</evidence>
<dbReference type="Gene3D" id="3.10.450.50">
    <property type="match status" value="1"/>
</dbReference>
<dbReference type="SUPFAM" id="SSF54427">
    <property type="entry name" value="NTF2-like"/>
    <property type="match status" value="1"/>
</dbReference>
<dbReference type="RefSeq" id="WP_379779522.1">
    <property type="nucleotide sequence ID" value="NZ_JBHSMU010000003.1"/>
</dbReference>
<dbReference type="Proteomes" id="UP001596050">
    <property type="component" value="Unassembled WGS sequence"/>
</dbReference>
<reference evidence="3" key="1">
    <citation type="journal article" date="2019" name="Int. J. Syst. Evol. Microbiol.">
        <title>The Global Catalogue of Microorganisms (GCM) 10K type strain sequencing project: providing services to taxonomists for standard genome sequencing and annotation.</title>
        <authorList>
            <consortium name="The Broad Institute Genomics Platform"/>
            <consortium name="The Broad Institute Genome Sequencing Center for Infectious Disease"/>
            <person name="Wu L."/>
            <person name="Ma J."/>
        </authorList>
    </citation>
    <scope>NUCLEOTIDE SEQUENCE [LARGE SCALE GENOMIC DNA]</scope>
    <source>
        <strain evidence="3">KACC 12649</strain>
    </source>
</reference>
<dbReference type="InterPro" id="IPR032710">
    <property type="entry name" value="NTF2-like_dom_sf"/>
</dbReference>
<keyword evidence="1" id="KW-0732">Signal</keyword>
<feature type="chain" id="PRO_5047304069" description="Nuclear transport factor 2 family protein" evidence="1">
    <location>
        <begin position="25"/>
        <end position="178"/>
    </location>
</feature>
<keyword evidence="3" id="KW-1185">Reference proteome</keyword>